<proteinExistence type="predicted"/>
<gene>
    <name evidence="4" type="ORF">A2834_02130</name>
</gene>
<evidence type="ECO:0000256" key="2">
    <source>
        <dbReference type="SAM" id="SignalP"/>
    </source>
</evidence>
<dbReference type="Gene3D" id="1.20.5.170">
    <property type="match status" value="1"/>
</dbReference>
<feature type="chain" id="PRO_5009521945" description="DUF5667 domain-containing protein" evidence="2">
    <location>
        <begin position="29"/>
        <end position="535"/>
    </location>
</feature>
<name>A0A1F5VF68_9BACT</name>
<evidence type="ECO:0000256" key="1">
    <source>
        <dbReference type="SAM" id="MobiDB-lite"/>
    </source>
</evidence>
<dbReference type="EMBL" id="MFHD01000023">
    <property type="protein sequence ID" value="OGF62103.1"/>
    <property type="molecule type" value="Genomic_DNA"/>
</dbReference>
<reference evidence="4 5" key="1">
    <citation type="journal article" date="2016" name="Nat. Commun.">
        <title>Thousands of microbial genomes shed light on interconnected biogeochemical processes in an aquifer system.</title>
        <authorList>
            <person name="Anantharaman K."/>
            <person name="Brown C.T."/>
            <person name="Hug L.A."/>
            <person name="Sharon I."/>
            <person name="Castelle C.J."/>
            <person name="Probst A.J."/>
            <person name="Thomas B.C."/>
            <person name="Singh A."/>
            <person name="Wilkins M.J."/>
            <person name="Karaoz U."/>
            <person name="Brodie E.L."/>
            <person name="Williams K.H."/>
            <person name="Hubbard S.S."/>
            <person name="Banfield J.F."/>
        </authorList>
    </citation>
    <scope>NUCLEOTIDE SEQUENCE [LARGE SCALE GENOMIC DNA]</scope>
</reference>
<feature type="region of interest" description="Disordered" evidence="1">
    <location>
        <begin position="185"/>
        <end position="254"/>
    </location>
</feature>
<feature type="compositionally biased region" description="Polar residues" evidence="1">
    <location>
        <begin position="188"/>
        <end position="206"/>
    </location>
</feature>
<evidence type="ECO:0000259" key="3">
    <source>
        <dbReference type="Pfam" id="PF18915"/>
    </source>
</evidence>
<protein>
    <recommendedName>
        <fullName evidence="3">DUF5667 domain-containing protein</fullName>
    </recommendedName>
</protein>
<feature type="compositionally biased region" description="Polar residues" evidence="1">
    <location>
        <begin position="238"/>
        <end position="254"/>
    </location>
</feature>
<sequence length="535" mass="58131">MKLMKKLSFLISLLLLTAVFTAPLSVSAAQNAGIKPGSFFYGFVTTFEKVNLFFTFNPEKKAEKAFKYAEKRLAEAEAVAGDENPDAVKTAISGYEKNIVLAAEASKKVKDETKAENLLNLIAKNTSKHQEILSDVLSQVPDEAKEAITKALEASRKGQEEAIKKIAELKQEVAGLKQEVAELKKQQRASSTAPAQNIGAQSQPTSIKELKKEIEGLKKQAAEKEEREKQAITPATLAPSSIPATTSQTETKAKGQTVTLTNSFGISYTFEDPMINQQRIRDLINIGFVVTKGELPEGIIIKPNIEVSTPTPILVEPLKIVSVNISSTFNTMAFEWTTNKLTQSKIFLSSTGDTSLTVHQSESGLSTRHIAHIYNLNGNTTYLYEIETVADTEIIKKQGSFSTKQVKENAQVKIVVIGGSGCNVNVDRRYCNIEVYYFENNERTNANSVTISADDNGVFGCHSYNNLQCGGGEPTDTSGTRQGNPITGFTRPGGSDGQPVAYFTYIPSASGTRTLTAIVNGVINTITVMGQITDQ</sequence>
<keyword evidence="2" id="KW-0732">Signal</keyword>
<comment type="caution">
    <text evidence="4">The sequence shown here is derived from an EMBL/GenBank/DDBJ whole genome shotgun (WGS) entry which is preliminary data.</text>
</comment>
<evidence type="ECO:0000313" key="4">
    <source>
        <dbReference type="EMBL" id="OGF62103.1"/>
    </source>
</evidence>
<organism evidence="4 5">
    <name type="scientific">Candidatus Giovannonibacteria bacterium RIFCSPHIGHO2_01_FULL_45_23</name>
    <dbReference type="NCBI Taxonomy" id="1798325"/>
    <lineage>
        <taxon>Bacteria</taxon>
        <taxon>Candidatus Giovannoniibacteriota</taxon>
    </lineage>
</organism>
<feature type="domain" description="DUF5667" evidence="3">
    <location>
        <begin position="33"/>
        <end position="143"/>
    </location>
</feature>
<feature type="compositionally biased region" description="Basic and acidic residues" evidence="1">
    <location>
        <begin position="208"/>
        <end position="230"/>
    </location>
</feature>
<accession>A0A1F5VF68</accession>
<feature type="signal peptide" evidence="2">
    <location>
        <begin position="1"/>
        <end position="28"/>
    </location>
</feature>
<evidence type="ECO:0000313" key="5">
    <source>
        <dbReference type="Proteomes" id="UP000179251"/>
    </source>
</evidence>
<dbReference type="CDD" id="cd06503">
    <property type="entry name" value="ATP-synt_Fo_b"/>
    <property type="match status" value="1"/>
</dbReference>
<dbReference type="Pfam" id="PF18915">
    <property type="entry name" value="DUF5667"/>
    <property type="match status" value="1"/>
</dbReference>
<dbReference type="STRING" id="1798325.A2834_02130"/>
<dbReference type="Proteomes" id="UP000179251">
    <property type="component" value="Unassembled WGS sequence"/>
</dbReference>
<dbReference type="AlphaFoldDB" id="A0A1F5VF68"/>
<dbReference type="InterPro" id="IPR043725">
    <property type="entry name" value="DUF5667"/>
</dbReference>